<proteinExistence type="predicted"/>
<accession>A0ACD4ZWZ9</accession>
<organism evidence="1 2">
    <name type="scientific">Streptomyces scopuliridis</name>
    <dbReference type="NCBI Taxonomy" id="452529"/>
    <lineage>
        <taxon>Bacteria</taxon>
        <taxon>Bacillati</taxon>
        <taxon>Actinomycetota</taxon>
        <taxon>Actinomycetes</taxon>
        <taxon>Kitasatosporales</taxon>
        <taxon>Streptomycetaceae</taxon>
        <taxon>Streptomyces</taxon>
    </lineage>
</organism>
<dbReference type="EMBL" id="CP109109">
    <property type="protein sequence ID" value="WSC02691.1"/>
    <property type="molecule type" value="Genomic_DNA"/>
</dbReference>
<keyword evidence="1" id="KW-0808">Transferase</keyword>
<keyword evidence="1" id="KW-0489">Methyltransferase</keyword>
<evidence type="ECO:0000313" key="1">
    <source>
        <dbReference type="EMBL" id="WSC02691.1"/>
    </source>
</evidence>
<protein>
    <submittedName>
        <fullName evidence="1">Class I SAM-dependent methyltransferase</fullName>
    </submittedName>
</protein>
<gene>
    <name evidence="1" type="ORF">OG835_40650</name>
</gene>
<evidence type="ECO:0000313" key="2">
    <source>
        <dbReference type="Proteomes" id="UP001348369"/>
    </source>
</evidence>
<name>A0ACD4ZWZ9_9ACTN</name>
<reference evidence="1" key="1">
    <citation type="submission" date="2022-10" db="EMBL/GenBank/DDBJ databases">
        <title>The complete genomes of actinobacterial strains from the NBC collection.</title>
        <authorList>
            <person name="Joergensen T.S."/>
            <person name="Alvarez Arevalo M."/>
            <person name="Sterndorff E.B."/>
            <person name="Faurdal D."/>
            <person name="Vuksanovic O."/>
            <person name="Mourched A.-S."/>
            <person name="Charusanti P."/>
            <person name="Shaw S."/>
            <person name="Blin K."/>
            <person name="Weber T."/>
        </authorList>
    </citation>
    <scope>NUCLEOTIDE SEQUENCE</scope>
    <source>
        <strain evidence="1">NBC 01771</strain>
    </source>
</reference>
<keyword evidence="2" id="KW-1185">Reference proteome</keyword>
<dbReference type="Proteomes" id="UP001348369">
    <property type="component" value="Chromosome"/>
</dbReference>
<sequence>MAADDTSQSTQTAPTSGEVGASYDEFGDLYGMILGDSAIHIGMWTPPGGPARASTLLDLANLAMDRQTDHYIDALGLGAQDHLLDIGCGTGGPAVRLARATGARVTGITVSQSQIPLCETRAREAGLRDRVAFVHGDAMDLSEEHADASYDAAWAIDSFPHMSDRLAALRHAWRVLRPGGQLLFTEFTRRGDPSPEHLAVYRAVWTSPPPQTPAALLERTAHAGFDLVRLEDHTHNVVVSGQLMEVLYRDHHDEILERYGAQTTAQMDAAMPLLREFVNDHLGYYVFLLRKPR</sequence>